<proteinExistence type="predicted"/>
<dbReference type="PANTHER" id="PTHR43364:SF18">
    <property type="entry name" value="OXIDOREDUCTASE"/>
    <property type="match status" value="1"/>
</dbReference>
<dbReference type="PANTHER" id="PTHR43364">
    <property type="entry name" value="NADH-SPECIFIC METHYLGLYOXAL REDUCTASE-RELATED"/>
    <property type="match status" value="1"/>
</dbReference>
<protein>
    <submittedName>
        <fullName evidence="2">Aldo/keto reductase</fullName>
    </submittedName>
</protein>
<name>A0ABX8SDP1_9ACTN</name>
<dbReference type="InterPro" id="IPR050523">
    <property type="entry name" value="AKR_Detox_Biosynth"/>
</dbReference>
<dbReference type="Proteomes" id="UP000887023">
    <property type="component" value="Chromosome"/>
</dbReference>
<gene>
    <name evidence="2" type="ORF">KV203_09815</name>
</gene>
<evidence type="ECO:0000313" key="3">
    <source>
        <dbReference type="Proteomes" id="UP000887023"/>
    </source>
</evidence>
<dbReference type="EMBL" id="CP079105">
    <property type="protein sequence ID" value="QXQ15551.1"/>
    <property type="molecule type" value="Genomic_DNA"/>
</dbReference>
<dbReference type="RefSeq" id="WP_066469962.1">
    <property type="nucleotide sequence ID" value="NZ_CBCRUZ010000001.1"/>
</dbReference>
<dbReference type="Pfam" id="PF00248">
    <property type="entry name" value="Aldo_ket_red"/>
    <property type="match status" value="1"/>
</dbReference>
<dbReference type="InterPro" id="IPR036812">
    <property type="entry name" value="NAD(P)_OxRdtase_dom_sf"/>
</dbReference>
<keyword evidence="3" id="KW-1185">Reference proteome</keyword>
<evidence type="ECO:0000259" key="1">
    <source>
        <dbReference type="Pfam" id="PF00248"/>
    </source>
</evidence>
<reference evidence="2" key="1">
    <citation type="submission" date="2021-07" db="EMBL/GenBank/DDBJ databases">
        <title>Candidatus Kaistella beijingensis sp. nov. isolated from a municipal wastewater treatment plant is involved in sludge foaming.</title>
        <authorList>
            <person name="Song Y."/>
            <person name="Liu S.-J."/>
        </authorList>
    </citation>
    <scope>NUCLEOTIDE SEQUENCE</scope>
    <source>
        <strain evidence="2">DSM 43998</strain>
    </source>
</reference>
<accession>A0ABX8SDP1</accession>
<dbReference type="Gene3D" id="3.20.20.100">
    <property type="entry name" value="NADP-dependent oxidoreductase domain"/>
    <property type="match status" value="1"/>
</dbReference>
<organism evidence="2 3">
    <name type="scientific">Skermania pinensis</name>
    <dbReference type="NCBI Taxonomy" id="39122"/>
    <lineage>
        <taxon>Bacteria</taxon>
        <taxon>Bacillati</taxon>
        <taxon>Actinomycetota</taxon>
        <taxon>Actinomycetes</taxon>
        <taxon>Mycobacteriales</taxon>
        <taxon>Gordoniaceae</taxon>
        <taxon>Skermania</taxon>
    </lineage>
</organism>
<dbReference type="SUPFAM" id="SSF51430">
    <property type="entry name" value="NAD(P)-linked oxidoreductase"/>
    <property type="match status" value="1"/>
</dbReference>
<dbReference type="InterPro" id="IPR023210">
    <property type="entry name" value="NADP_OxRdtase_dom"/>
</dbReference>
<sequence length="308" mass="31835">MMHRTVGGSGLRVSVVGLGTGSWGRETDGDEAAAQLMGFFEAGGTLVDTSPEYAGGAAQRVLAELLDDVIPRSELVLSGSAGIAEDLDGAHRIDCSRRTLLRQLDESLDELGTDHLDVWSIAAWDPATPVDEIGATLDAAVSSGRVRYAGARGLSGWQLATLAGAVRITAGQVEYSLLERRAEYEYAPAAAHHRVGMFATAPLAGGVLTGKYHAGVPADSRGADEHRAAEVRGYLDERTSRVVDAVLTAADGLGTSPLGVALAWARDRPGVAATIVGARDSAQLTGVLAAADLELPRAIGAALDDVSA</sequence>
<feature type="domain" description="NADP-dependent oxidoreductase" evidence="1">
    <location>
        <begin position="16"/>
        <end position="305"/>
    </location>
</feature>
<evidence type="ECO:0000313" key="2">
    <source>
        <dbReference type="EMBL" id="QXQ15551.1"/>
    </source>
</evidence>